<accession>A0ABC9G218</accession>
<dbReference type="GO" id="GO:0006508">
    <property type="term" value="P:proteolysis"/>
    <property type="evidence" value="ECO:0007669"/>
    <property type="project" value="UniProtKB-KW"/>
</dbReference>
<feature type="signal peptide" evidence="11">
    <location>
        <begin position="1"/>
        <end position="36"/>
    </location>
</feature>
<dbReference type="Pfam" id="PF05922">
    <property type="entry name" value="Inhibitor_I9"/>
    <property type="match status" value="1"/>
</dbReference>
<sequence length="790" mass="83570">MSSQAEASRASTMASKPPSLLHCLAIFLLLAQLAHSAMIPPPSGPSGGQQEHDPQPSTAYIVHTDHLAKPSQFDTPEHWYTSMVDSLSPATASKRIFYVYDTAMHGFAAELTDDEARLLSSTPGVAGVYKDTVVHVHTTRSPGFLGLNKDFGIWPDTDFGDGVIIGFVDTGIWPESSSFDDAGLGPVRPSWKGRRDDDGERFNASVCNNKIVGARFFAGAPGAKAIGVDADFQSPRDGFGHGTHVASTAAGAEVPDAGLFMFAGGTARGVAPRAKVAMYKACDQRGNCRPTGIVAAIDAAVKDGVDILSLSIGGFHDPDFYKHPMSIALFGAVRAGVFVACSAGNSGPLESSLGNVAPWITTVGAATVDRLFPVSVTLGNGQVLTGQSLYAQTANQTQMIPLLPSDCTDQDLVPDRIMGKIVVCSAYFGVFPPHGVAVQRAGGSGLISVATLEQRVDGLMVQAFTLPAVTLSAREAERLAAYIGSEPYPVASFRFTCRTVTGENRAPMVATFSSRGPNHIVREILKPDVIAPGTNILAAWPGESPLTQADGDTRRSGFNIISGTSMACPHVAGVAALIKQKHRDWTPAMIRSALMTTATTVDSHGRPIADNAHSGGGATPMAAGAGLVRPQLALDPGLVYDATEEDYVDFFCTLNYTTEQIRMFLPDFTGCTRTLPDGVGGFNYPSFVVDFSNGTDVRMLTRTVTKVSEGPETYTVRVAAPKHLVSVTVTPATLEFGFGELNETKSYAVVFQSKDSSAGAGGEGSKMQFGHIVWENDVHRVSSPVVFTWI</sequence>
<reference evidence="15 16" key="2">
    <citation type="submission" date="2024-10" db="EMBL/GenBank/DDBJ databases">
        <authorList>
            <person name="Ryan C."/>
        </authorList>
    </citation>
    <scope>NUCLEOTIDE SEQUENCE [LARGE SCALE GENOMIC DNA]</scope>
</reference>
<keyword evidence="5 11" id="KW-0732">Signal</keyword>
<dbReference type="GO" id="GO:0004252">
    <property type="term" value="F:serine-type endopeptidase activity"/>
    <property type="evidence" value="ECO:0007669"/>
    <property type="project" value="UniProtKB-UniRule"/>
</dbReference>
<evidence type="ECO:0000256" key="10">
    <source>
        <dbReference type="PROSITE-ProRule" id="PRU01240"/>
    </source>
</evidence>
<dbReference type="PANTHER" id="PTHR10795">
    <property type="entry name" value="PROPROTEIN CONVERTASE SUBTILISIN/KEXIN"/>
    <property type="match status" value="1"/>
</dbReference>
<keyword evidence="3" id="KW-0964">Secreted</keyword>
<feature type="active site" description="Charge relay system" evidence="9 10">
    <location>
        <position position="169"/>
    </location>
</feature>
<keyword evidence="16" id="KW-1185">Reference proteome</keyword>
<evidence type="ECO:0000256" key="1">
    <source>
        <dbReference type="ARBA" id="ARBA00004613"/>
    </source>
</evidence>
<keyword evidence="6 10" id="KW-0378">Hydrolase</keyword>
<evidence type="ECO:0000259" key="14">
    <source>
        <dbReference type="Pfam" id="PF17766"/>
    </source>
</evidence>
<evidence type="ECO:0000259" key="12">
    <source>
        <dbReference type="Pfam" id="PF00082"/>
    </source>
</evidence>
<evidence type="ECO:0000256" key="7">
    <source>
        <dbReference type="ARBA" id="ARBA00022825"/>
    </source>
</evidence>
<dbReference type="FunFam" id="3.40.50.200:FF:000006">
    <property type="entry name" value="Subtilisin-like protease SBT1.5"/>
    <property type="match status" value="1"/>
</dbReference>
<protein>
    <recommendedName>
        <fullName evidence="17">Subtilisin-like protease</fullName>
    </recommendedName>
</protein>
<comment type="subcellular location">
    <subcellularLocation>
        <location evidence="1">Secreted</location>
    </subcellularLocation>
</comment>
<evidence type="ECO:0000256" key="6">
    <source>
        <dbReference type="ARBA" id="ARBA00022801"/>
    </source>
</evidence>
<dbReference type="InterPro" id="IPR041469">
    <property type="entry name" value="Subtilisin-like_FN3"/>
</dbReference>
<dbReference type="PROSITE" id="PS00138">
    <property type="entry name" value="SUBTILASE_SER"/>
    <property type="match status" value="1"/>
</dbReference>
<feature type="active site" description="Charge relay system" evidence="9 10">
    <location>
        <position position="565"/>
    </location>
</feature>
<gene>
    <name evidence="15" type="ORF">URODEC1_LOCUS111299</name>
</gene>
<keyword evidence="8" id="KW-0325">Glycoprotein</keyword>
<feature type="domain" description="Subtilisin-like protease fibronectin type-III" evidence="14">
    <location>
        <begin position="682"/>
        <end position="786"/>
    </location>
</feature>
<evidence type="ECO:0000256" key="2">
    <source>
        <dbReference type="ARBA" id="ARBA00011073"/>
    </source>
</evidence>
<dbReference type="InterPro" id="IPR022398">
    <property type="entry name" value="Peptidase_S8_His-AS"/>
</dbReference>
<feature type="active site" description="Charge relay system" evidence="9 10">
    <location>
        <position position="241"/>
    </location>
</feature>
<dbReference type="PRINTS" id="PR00723">
    <property type="entry name" value="SUBTILISIN"/>
</dbReference>
<dbReference type="Gene3D" id="2.60.40.2310">
    <property type="match status" value="1"/>
</dbReference>
<feature type="domain" description="Inhibitor I9" evidence="13">
    <location>
        <begin position="60"/>
        <end position="137"/>
    </location>
</feature>
<dbReference type="Gene3D" id="3.50.30.30">
    <property type="match status" value="1"/>
</dbReference>
<dbReference type="EMBL" id="OZ075118">
    <property type="protein sequence ID" value="CAL5085925.1"/>
    <property type="molecule type" value="Genomic_DNA"/>
</dbReference>
<dbReference type="GO" id="GO:0005576">
    <property type="term" value="C:extracellular region"/>
    <property type="evidence" value="ECO:0007669"/>
    <property type="project" value="UniProtKB-SubCell"/>
</dbReference>
<dbReference type="FunFam" id="3.30.70.80:FF:000003">
    <property type="entry name" value="Subtilisin-like protease SBT1.9"/>
    <property type="match status" value="1"/>
</dbReference>
<dbReference type="InterPro" id="IPR037045">
    <property type="entry name" value="S8pro/Inhibitor_I9_sf"/>
</dbReference>
<dbReference type="Pfam" id="PF00082">
    <property type="entry name" value="Peptidase_S8"/>
    <property type="match status" value="1"/>
</dbReference>
<dbReference type="InterPro" id="IPR015500">
    <property type="entry name" value="Peptidase_S8_subtilisin-rel"/>
</dbReference>
<evidence type="ECO:0000256" key="8">
    <source>
        <dbReference type="ARBA" id="ARBA00023180"/>
    </source>
</evidence>
<evidence type="ECO:0000256" key="5">
    <source>
        <dbReference type="ARBA" id="ARBA00022729"/>
    </source>
</evidence>
<evidence type="ECO:0000313" key="16">
    <source>
        <dbReference type="Proteomes" id="UP001497457"/>
    </source>
</evidence>
<dbReference type="Proteomes" id="UP001497457">
    <property type="component" value="Chromosome 8b"/>
</dbReference>
<comment type="similarity">
    <text evidence="2 10">Belongs to the peptidase S8 family.</text>
</comment>
<dbReference type="InterPro" id="IPR010259">
    <property type="entry name" value="S8pro/Inhibitor_I9"/>
</dbReference>
<dbReference type="CDD" id="cd02120">
    <property type="entry name" value="PA_subtilisin_like"/>
    <property type="match status" value="1"/>
</dbReference>
<dbReference type="Gene3D" id="3.30.70.80">
    <property type="entry name" value="Peptidase S8 propeptide/proteinase inhibitor I9"/>
    <property type="match status" value="1"/>
</dbReference>
<evidence type="ECO:0000256" key="3">
    <source>
        <dbReference type="ARBA" id="ARBA00022525"/>
    </source>
</evidence>
<evidence type="ECO:0000313" key="15">
    <source>
        <dbReference type="EMBL" id="CAL5085925.1"/>
    </source>
</evidence>
<evidence type="ECO:0000259" key="13">
    <source>
        <dbReference type="Pfam" id="PF05922"/>
    </source>
</evidence>
<keyword evidence="4 10" id="KW-0645">Protease</keyword>
<dbReference type="InterPro" id="IPR036852">
    <property type="entry name" value="Peptidase_S8/S53_dom_sf"/>
</dbReference>
<dbReference type="AlphaFoldDB" id="A0ABC9G218"/>
<evidence type="ECO:0000256" key="9">
    <source>
        <dbReference type="PIRSR" id="PIRSR615500-1"/>
    </source>
</evidence>
<dbReference type="SUPFAM" id="SSF52743">
    <property type="entry name" value="Subtilisin-like"/>
    <property type="match status" value="1"/>
</dbReference>
<name>A0ABC9G218_9POAL</name>
<dbReference type="Pfam" id="PF17766">
    <property type="entry name" value="fn3_6"/>
    <property type="match status" value="1"/>
</dbReference>
<dbReference type="CDD" id="cd04852">
    <property type="entry name" value="Peptidases_S8_3"/>
    <property type="match status" value="1"/>
</dbReference>
<keyword evidence="7 10" id="KW-0720">Serine protease</keyword>
<dbReference type="SUPFAM" id="SSF54897">
    <property type="entry name" value="Protease propeptides/inhibitors"/>
    <property type="match status" value="1"/>
</dbReference>
<feature type="domain" description="Peptidase S8/S53" evidence="12">
    <location>
        <begin position="160"/>
        <end position="602"/>
    </location>
</feature>
<organism evidence="15 16">
    <name type="scientific">Urochloa decumbens</name>
    <dbReference type="NCBI Taxonomy" id="240449"/>
    <lineage>
        <taxon>Eukaryota</taxon>
        <taxon>Viridiplantae</taxon>
        <taxon>Streptophyta</taxon>
        <taxon>Embryophyta</taxon>
        <taxon>Tracheophyta</taxon>
        <taxon>Spermatophyta</taxon>
        <taxon>Magnoliopsida</taxon>
        <taxon>Liliopsida</taxon>
        <taxon>Poales</taxon>
        <taxon>Poaceae</taxon>
        <taxon>PACMAD clade</taxon>
        <taxon>Panicoideae</taxon>
        <taxon>Panicodae</taxon>
        <taxon>Paniceae</taxon>
        <taxon>Melinidinae</taxon>
        <taxon>Urochloa</taxon>
    </lineage>
</organism>
<reference evidence="16" key="1">
    <citation type="submission" date="2024-06" db="EMBL/GenBank/DDBJ databases">
        <authorList>
            <person name="Ryan C."/>
        </authorList>
    </citation>
    <scope>NUCLEOTIDE SEQUENCE [LARGE SCALE GENOMIC DNA]</scope>
</reference>
<evidence type="ECO:0000256" key="4">
    <source>
        <dbReference type="ARBA" id="ARBA00022670"/>
    </source>
</evidence>
<proteinExistence type="inferred from homology"/>
<dbReference type="InterPro" id="IPR034197">
    <property type="entry name" value="Peptidases_S8_3"/>
</dbReference>
<dbReference type="InterPro" id="IPR000209">
    <property type="entry name" value="Peptidase_S8/S53_dom"/>
</dbReference>
<evidence type="ECO:0008006" key="17">
    <source>
        <dbReference type="Google" id="ProtNLM"/>
    </source>
</evidence>
<dbReference type="PROSITE" id="PS00137">
    <property type="entry name" value="SUBTILASE_HIS"/>
    <property type="match status" value="1"/>
</dbReference>
<dbReference type="InterPro" id="IPR045051">
    <property type="entry name" value="SBT"/>
</dbReference>
<dbReference type="Gene3D" id="3.40.50.200">
    <property type="entry name" value="Peptidase S8/S53 domain"/>
    <property type="match status" value="1"/>
</dbReference>
<dbReference type="PROSITE" id="PS51892">
    <property type="entry name" value="SUBTILASE"/>
    <property type="match status" value="1"/>
</dbReference>
<evidence type="ECO:0000256" key="11">
    <source>
        <dbReference type="SAM" id="SignalP"/>
    </source>
</evidence>
<feature type="chain" id="PRO_5044789531" description="Subtilisin-like protease" evidence="11">
    <location>
        <begin position="37"/>
        <end position="790"/>
    </location>
</feature>
<dbReference type="InterPro" id="IPR023828">
    <property type="entry name" value="Peptidase_S8_Ser-AS"/>
</dbReference>